<dbReference type="RefSeq" id="WP_424604902.1">
    <property type="nucleotide sequence ID" value="NZ_JBNAVA010000002.1"/>
</dbReference>
<dbReference type="Gene3D" id="3.40.50.720">
    <property type="entry name" value="NAD(P)-binding Rossmann-like Domain"/>
    <property type="match status" value="1"/>
</dbReference>
<dbReference type="PANTHER" id="PTHR11092">
    <property type="entry name" value="SUGAR NUCLEOTIDE EPIMERASE RELATED"/>
    <property type="match status" value="1"/>
</dbReference>
<feature type="domain" description="NAD-dependent epimerase/dehydratase" evidence="2">
    <location>
        <begin position="163"/>
        <end position="365"/>
    </location>
</feature>
<evidence type="ECO:0000259" key="2">
    <source>
        <dbReference type="Pfam" id="PF01370"/>
    </source>
</evidence>
<dbReference type="EMBL" id="PNIN01000072">
    <property type="protein sequence ID" value="PMP69444.1"/>
    <property type="molecule type" value="Genomic_DNA"/>
</dbReference>
<organism evidence="3 4">
    <name type="scientific">Calditerrivibrio nitroreducens</name>
    <dbReference type="NCBI Taxonomy" id="477976"/>
    <lineage>
        <taxon>Bacteria</taxon>
        <taxon>Pseudomonadati</taxon>
        <taxon>Deferribacterota</taxon>
        <taxon>Deferribacteres</taxon>
        <taxon>Deferribacterales</taxon>
        <taxon>Calditerrivibrionaceae</taxon>
    </lineage>
</organism>
<dbReference type="InterPro" id="IPR036291">
    <property type="entry name" value="NAD(P)-bd_dom_sf"/>
</dbReference>
<dbReference type="SUPFAM" id="SSF51735">
    <property type="entry name" value="NAD(P)-binding Rossmann-fold domains"/>
    <property type="match status" value="1"/>
</dbReference>
<dbReference type="InterPro" id="IPR023393">
    <property type="entry name" value="START-like_dom_sf"/>
</dbReference>
<dbReference type="NCBIfam" id="TIGR01777">
    <property type="entry name" value="yfcH"/>
    <property type="match status" value="1"/>
</dbReference>
<dbReference type="Proteomes" id="UP000242881">
    <property type="component" value="Unassembled WGS sequence"/>
</dbReference>
<dbReference type="PANTHER" id="PTHR11092:SF0">
    <property type="entry name" value="EPIMERASE FAMILY PROTEIN SDR39U1"/>
    <property type="match status" value="1"/>
</dbReference>
<name>A0A2J6WGG3_9BACT</name>
<evidence type="ECO:0000313" key="4">
    <source>
        <dbReference type="Proteomes" id="UP000242881"/>
    </source>
</evidence>
<dbReference type="Gene3D" id="3.30.530.20">
    <property type="match status" value="1"/>
</dbReference>
<dbReference type="Pfam" id="PF01370">
    <property type="entry name" value="Epimerase"/>
    <property type="match status" value="1"/>
</dbReference>
<evidence type="ECO:0000256" key="1">
    <source>
        <dbReference type="ARBA" id="ARBA00009353"/>
    </source>
</evidence>
<comment type="caution">
    <text evidence="3">The sequence shown here is derived from an EMBL/GenBank/DDBJ whole genome shotgun (WGS) entry which is preliminary data.</text>
</comment>
<reference evidence="3 4" key="1">
    <citation type="submission" date="2018-01" db="EMBL/GenBank/DDBJ databases">
        <title>Metagenomic assembled genomes from two thermal pools in the Uzon Caldera, Kamchatka, Russia.</title>
        <authorList>
            <person name="Wilkins L."/>
            <person name="Ettinger C."/>
        </authorList>
    </citation>
    <scope>NUCLEOTIDE SEQUENCE [LARGE SCALE GENOMIC DNA]</scope>
    <source>
        <strain evidence="3">ZAV-05</strain>
    </source>
</reference>
<dbReference type="AlphaFoldDB" id="A0A2J6WGG3"/>
<dbReference type="SUPFAM" id="SSF55961">
    <property type="entry name" value="Bet v1-like"/>
    <property type="match status" value="1"/>
</dbReference>
<evidence type="ECO:0000313" key="3">
    <source>
        <dbReference type="EMBL" id="PMP69444.1"/>
    </source>
</evidence>
<dbReference type="InterPro" id="IPR010099">
    <property type="entry name" value="SDR39U1"/>
</dbReference>
<dbReference type="InterPro" id="IPR001509">
    <property type="entry name" value="Epimerase_deHydtase"/>
</dbReference>
<comment type="similarity">
    <text evidence="1">Belongs to the NAD(P)-dependent epimerase/dehydratase family. SDR39U1 subfamily.</text>
</comment>
<dbReference type="CDD" id="cd07820">
    <property type="entry name" value="SRPBCC_3"/>
    <property type="match status" value="1"/>
</dbReference>
<accession>A0A2J6WGG3</accession>
<proteinExistence type="inferred from homology"/>
<gene>
    <name evidence="3" type="ORF">C0187_07065</name>
</gene>
<sequence>MSKFEYTSEFECSVVELFSYHERKAVVNRLIPPWDDVVVLREPQNLIDSDAEFLVTLAPLVCFRWISKHCDYVKNKQFKDIQITGPFRRWEHTHLFGSNKDGKSYLTDSIEFEPLFSSISSIFTEKLIREKLRKTFSYRHTITKNDIDFIKKQHTDKQFVIGIAGSSGVIGRELTSFLRLLGHTVYKIVRKTAKQRDEIFFNLEKEELTNIPEHLDIVINLAGEPISEGLWTDKKLQAIYDSRVVFTSKLIQAIKKLEKPLSHYINASAIGYYGDRRERLSEDGSKGDGFIADLCQKWEQVAKNDLFPTTILRIGVVLTPRGGALKQFLKFVNLNLGATLADGNQYISWITMDDLIYGITHIIHNRLEGVFNMVSPSPVTQKEMVDTISNKLKKVRILNLNRKTVELIYGRLGKEVLLANNYVIPDRLNLSNYKFYFPYLTSALDHLLGSDG</sequence>
<protein>
    <submittedName>
        <fullName evidence="3">TIGR01777 family protein</fullName>
    </submittedName>
</protein>